<evidence type="ECO:0000313" key="3">
    <source>
        <dbReference type="Proteomes" id="UP001500339"/>
    </source>
</evidence>
<keyword evidence="1" id="KW-0472">Membrane</keyword>
<evidence type="ECO:0000256" key="1">
    <source>
        <dbReference type="SAM" id="Phobius"/>
    </source>
</evidence>
<sequence length="78" mass="8189">MDMNDLLKNLGSSGILDNPGTSEFLGSMLKSGGAGGLGSIALIALAAIFLLGSGGNDQCSCSCKRCRRHKHHHKRRCC</sequence>
<comment type="caution">
    <text evidence="2">The sequence shown here is derived from an EMBL/GenBank/DDBJ whole genome shotgun (WGS) entry which is preliminary data.</text>
</comment>
<evidence type="ECO:0000313" key="2">
    <source>
        <dbReference type="EMBL" id="GAA0720581.1"/>
    </source>
</evidence>
<organism evidence="2 3">
    <name type="scientific">Clostridium malenominatum</name>
    <dbReference type="NCBI Taxonomy" id="1539"/>
    <lineage>
        <taxon>Bacteria</taxon>
        <taxon>Bacillati</taxon>
        <taxon>Bacillota</taxon>
        <taxon>Clostridia</taxon>
        <taxon>Eubacteriales</taxon>
        <taxon>Clostridiaceae</taxon>
        <taxon>Clostridium</taxon>
    </lineage>
</organism>
<keyword evidence="1" id="KW-0812">Transmembrane</keyword>
<gene>
    <name evidence="2" type="ORF">GCM10008905_09920</name>
</gene>
<dbReference type="Proteomes" id="UP001500339">
    <property type="component" value="Unassembled WGS sequence"/>
</dbReference>
<reference evidence="2 3" key="1">
    <citation type="journal article" date="2019" name="Int. J. Syst. Evol. Microbiol.">
        <title>The Global Catalogue of Microorganisms (GCM) 10K type strain sequencing project: providing services to taxonomists for standard genome sequencing and annotation.</title>
        <authorList>
            <consortium name="The Broad Institute Genomics Platform"/>
            <consortium name="The Broad Institute Genome Sequencing Center for Infectious Disease"/>
            <person name="Wu L."/>
            <person name="Ma J."/>
        </authorList>
    </citation>
    <scope>NUCLEOTIDE SEQUENCE [LARGE SCALE GENOMIC DNA]</scope>
    <source>
        <strain evidence="2 3">JCM 1405</strain>
    </source>
</reference>
<name>A0ABN1ISM6_9CLOT</name>
<keyword evidence="3" id="KW-1185">Reference proteome</keyword>
<dbReference type="EMBL" id="BAAACF010000001">
    <property type="protein sequence ID" value="GAA0720581.1"/>
    <property type="molecule type" value="Genomic_DNA"/>
</dbReference>
<accession>A0ABN1ISM6</accession>
<proteinExistence type="predicted"/>
<keyword evidence="1" id="KW-1133">Transmembrane helix</keyword>
<protein>
    <submittedName>
        <fullName evidence="2">Uncharacterized protein</fullName>
    </submittedName>
</protein>
<feature type="transmembrane region" description="Helical" evidence="1">
    <location>
        <begin position="34"/>
        <end position="55"/>
    </location>
</feature>